<feature type="region of interest" description="Disordered" evidence="1">
    <location>
        <begin position="12"/>
        <end position="80"/>
    </location>
</feature>
<feature type="compositionally biased region" description="Polar residues" evidence="1">
    <location>
        <begin position="114"/>
        <end position="126"/>
    </location>
</feature>
<dbReference type="Proteomes" id="UP000765509">
    <property type="component" value="Unassembled WGS sequence"/>
</dbReference>
<dbReference type="EMBL" id="AVOT02001884">
    <property type="protein sequence ID" value="MBW0468509.1"/>
    <property type="molecule type" value="Genomic_DNA"/>
</dbReference>
<reference evidence="2" key="1">
    <citation type="submission" date="2021-03" db="EMBL/GenBank/DDBJ databases">
        <title>Draft genome sequence of rust myrtle Austropuccinia psidii MF-1, a brazilian biotype.</title>
        <authorList>
            <person name="Quecine M.C."/>
            <person name="Pachon D.M.R."/>
            <person name="Bonatelli M.L."/>
            <person name="Correr F.H."/>
            <person name="Franceschini L.M."/>
            <person name="Leite T.F."/>
            <person name="Margarido G.R.A."/>
            <person name="Almeida C.A."/>
            <person name="Ferrarezi J.A."/>
            <person name="Labate C.A."/>
        </authorList>
    </citation>
    <scope>NUCLEOTIDE SEQUENCE</scope>
    <source>
        <strain evidence="2">MF-1</strain>
    </source>
</reference>
<dbReference type="AlphaFoldDB" id="A0A9Q3BM94"/>
<organism evidence="2 3">
    <name type="scientific">Austropuccinia psidii MF-1</name>
    <dbReference type="NCBI Taxonomy" id="1389203"/>
    <lineage>
        <taxon>Eukaryota</taxon>
        <taxon>Fungi</taxon>
        <taxon>Dikarya</taxon>
        <taxon>Basidiomycota</taxon>
        <taxon>Pucciniomycotina</taxon>
        <taxon>Pucciniomycetes</taxon>
        <taxon>Pucciniales</taxon>
        <taxon>Sphaerophragmiaceae</taxon>
        <taxon>Austropuccinia</taxon>
    </lineage>
</organism>
<protein>
    <submittedName>
        <fullName evidence="2">Uncharacterized protein</fullName>
    </submittedName>
</protein>
<keyword evidence="3" id="KW-1185">Reference proteome</keyword>
<sequence length="384" mass="42737">MNSIIIILPPVKPANRGEWPKNEPSNDSFVAPDDEPIPKEKWTPPPFSSGWRKCPRTPPVPPPGWGTYNPNSGPMTPRPLRSSYNNAEAYKKHIEAWAVKRGVYTPLRHEGFNPPQSHIVSEPSSPKKQKTPKVLSVNSSTPPSKHTRTTSPVSCEPVPGPRKTQKTLPPASGPSVSFEANIMDTKSSNHEDNNPADDLNRKNPKASHNATPKVSKEKNPIPQPLQLKGEPCETFAPQEDLIFIWDTTENLSAPKGSPNEEAKPENFQKPLDSDHEDNQSSHNSDTKDEDEIPPSHEYERGAFTSQSIDSCPELQKVSLKQVIPKSEVIFGLLALRNRFVGILQDLVWISAQRREELLRSFDSKCGEIMREPIIESLLTDLEGA</sequence>
<evidence type="ECO:0000313" key="3">
    <source>
        <dbReference type="Proteomes" id="UP000765509"/>
    </source>
</evidence>
<evidence type="ECO:0000313" key="2">
    <source>
        <dbReference type="EMBL" id="MBW0468509.1"/>
    </source>
</evidence>
<proteinExistence type="predicted"/>
<feature type="compositionally biased region" description="Basic and acidic residues" evidence="1">
    <location>
        <begin position="187"/>
        <end position="201"/>
    </location>
</feature>
<accession>A0A9Q3BM94</accession>
<feature type="compositionally biased region" description="Polar residues" evidence="1">
    <location>
        <begin position="136"/>
        <end position="153"/>
    </location>
</feature>
<evidence type="ECO:0000256" key="1">
    <source>
        <dbReference type="SAM" id="MobiDB-lite"/>
    </source>
</evidence>
<name>A0A9Q3BM94_9BASI</name>
<feature type="region of interest" description="Disordered" evidence="1">
    <location>
        <begin position="107"/>
        <end position="232"/>
    </location>
</feature>
<gene>
    <name evidence="2" type="ORF">O181_008224</name>
</gene>
<feature type="region of interest" description="Disordered" evidence="1">
    <location>
        <begin position="250"/>
        <end position="296"/>
    </location>
</feature>
<comment type="caution">
    <text evidence="2">The sequence shown here is derived from an EMBL/GenBank/DDBJ whole genome shotgun (WGS) entry which is preliminary data.</text>
</comment>
<feature type="compositionally biased region" description="Basic and acidic residues" evidence="1">
    <location>
        <begin position="258"/>
        <end position="279"/>
    </location>
</feature>